<name>A0A1J0GE89_9CLOT</name>
<reference evidence="8" key="1">
    <citation type="journal article" date="2016" name="Front. Microbiol.">
        <title>Complete Genome Sequence of Clostridium estertheticum DSM 8809, a Microbe Identified in Spoiled Vacuum Packed Beef.</title>
        <authorList>
            <person name="Yu Z."/>
            <person name="Gunn L."/>
            <person name="Brennan E."/>
            <person name="Reid R."/>
            <person name="Wall P.G."/>
            <person name="Gaora O.P."/>
            <person name="Hurley D."/>
            <person name="Bolton D."/>
            <person name="Fanning S."/>
        </authorList>
    </citation>
    <scope>NUCLEOTIDE SEQUENCE [LARGE SCALE GENOMIC DNA]</scope>
    <source>
        <strain evidence="8">DSM 8809</strain>
    </source>
</reference>
<dbReference type="InterPro" id="IPR003660">
    <property type="entry name" value="HAMP_dom"/>
</dbReference>
<dbReference type="SMART" id="SM00283">
    <property type="entry name" value="MA"/>
    <property type="match status" value="1"/>
</dbReference>
<keyword evidence="1 3" id="KW-0807">Transducer</keyword>
<accession>A0A1J0GE89</accession>
<dbReference type="Proteomes" id="UP000182569">
    <property type="component" value="Chromosome"/>
</dbReference>
<evidence type="ECO:0008006" key="9">
    <source>
        <dbReference type="Google" id="ProtNLM"/>
    </source>
</evidence>
<feature type="domain" description="Methyl-accepting transducer" evidence="5">
    <location>
        <begin position="269"/>
        <end position="541"/>
    </location>
</feature>
<dbReference type="PANTHER" id="PTHR32089:SF112">
    <property type="entry name" value="LYSOZYME-LIKE PROTEIN-RELATED"/>
    <property type="match status" value="1"/>
</dbReference>
<keyword evidence="4" id="KW-1133">Transmembrane helix</keyword>
<dbReference type="Pfam" id="PF00015">
    <property type="entry name" value="MCPsignal"/>
    <property type="match status" value="1"/>
</dbReference>
<dbReference type="Pfam" id="PF12729">
    <property type="entry name" value="4HB_MCP_1"/>
    <property type="match status" value="1"/>
</dbReference>
<dbReference type="Pfam" id="PF00672">
    <property type="entry name" value="HAMP"/>
    <property type="match status" value="1"/>
</dbReference>
<dbReference type="GO" id="GO:0016020">
    <property type="term" value="C:membrane"/>
    <property type="evidence" value="ECO:0007669"/>
    <property type="project" value="InterPro"/>
</dbReference>
<evidence type="ECO:0000256" key="3">
    <source>
        <dbReference type="PROSITE-ProRule" id="PRU00284"/>
    </source>
</evidence>
<dbReference type="InterPro" id="IPR004089">
    <property type="entry name" value="MCPsignal_dom"/>
</dbReference>
<dbReference type="EMBL" id="CP015756">
    <property type="protein sequence ID" value="APC39603.1"/>
    <property type="molecule type" value="Genomic_DNA"/>
</dbReference>
<evidence type="ECO:0000313" key="8">
    <source>
        <dbReference type="Proteomes" id="UP000182569"/>
    </source>
</evidence>
<gene>
    <name evidence="7" type="ORF">A7L45_05735</name>
</gene>
<dbReference type="SUPFAM" id="SSF58104">
    <property type="entry name" value="Methyl-accepting chemotaxis protein (MCP) signaling domain"/>
    <property type="match status" value="1"/>
</dbReference>
<feature type="domain" description="HAMP" evidence="6">
    <location>
        <begin position="212"/>
        <end position="264"/>
    </location>
</feature>
<dbReference type="RefSeq" id="WP_071611896.1">
    <property type="nucleotide sequence ID" value="NZ_CP015756.1"/>
</dbReference>
<dbReference type="Gene3D" id="1.10.287.950">
    <property type="entry name" value="Methyl-accepting chemotaxis protein"/>
    <property type="match status" value="1"/>
</dbReference>
<evidence type="ECO:0000259" key="5">
    <source>
        <dbReference type="PROSITE" id="PS50111"/>
    </source>
</evidence>
<dbReference type="GO" id="GO:0007165">
    <property type="term" value="P:signal transduction"/>
    <property type="evidence" value="ECO:0007669"/>
    <property type="project" value="UniProtKB-KW"/>
</dbReference>
<sequence>MKWFNNLKMIKKLVSAFVLVALFIGIVGFIGMTNIKNINKNLENIYSIDLIGVNDISNIKANLLEIRGDLLLLASPTNKSDLQKNKDSIAALVTNNNKLIVEYKTTIKSDLDRQQFTEFEKLLVDYDAGIEDVIKQINGGDYKKANELVPVLSKIRLNMFAVLQKESKLAMSMAKIDYDNSKVTYNSSYVIIAIITLLGLFVAIALGLTIAISISRRIKKVVIVAGALCENDLSKTVDIDNKDEIGILAKALNKAILNLKTLISEISESATDISATSEELSATTEEISAKMDLVNESVRQVSIGAEQLSATTEEVNATTESIADNVVEVTLKANNGTKIASNIEVNAEKISKNAEINANISNKIYDEKQERILKAIEEGKVVSQVKIMADEIENIASQTNLLALNAAIEAARAGEQGKGFAVVADEVRQLAEDSSSTVKKIQEVTAKVEKAFQNLSINAQDVLAFMDSNVKPDYKLFVDTSKKYGTDAVVFNKLTSEIGDSMNIVNETVSEIKKAIENVSATAEESVASTEEILASVNESVMAIGEITKASQNQAKLAEKLNSMVQKFKL</sequence>
<evidence type="ECO:0000256" key="1">
    <source>
        <dbReference type="ARBA" id="ARBA00023224"/>
    </source>
</evidence>
<dbReference type="CDD" id="cd06225">
    <property type="entry name" value="HAMP"/>
    <property type="match status" value="1"/>
</dbReference>
<proteinExistence type="inferred from homology"/>
<keyword evidence="4" id="KW-0472">Membrane</keyword>
<dbReference type="InterPro" id="IPR024478">
    <property type="entry name" value="HlyB_4HB_MCP"/>
</dbReference>
<evidence type="ECO:0000259" key="6">
    <source>
        <dbReference type="PROSITE" id="PS50885"/>
    </source>
</evidence>
<feature type="transmembrane region" description="Helical" evidence="4">
    <location>
        <begin position="189"/>
        <end position="212"/>
    </location>
</feature>
<keyword evidence="8" id="KW-1185">Reference proteome</keyword>
<comment type="similarity">
    <text evidence="2">Belongs to the methyl-accepting chemotaxis (MCP) protein family.</text>
</comment>
<dbReference type="PROSITE" id="PS50885">
    <property type="entry name" value="HAMP"/>
    <property type="match status" value="1"/>
</dbReference>
<keyword evidence="4" id="KW-0812">Transmembrane</keyword>
<dbReference type="SMART" id="SM00304">
    <property type="entry name" value="HAMP"/>
    <property type="match status" value="1"/>
</dbReference>
<protein>
    <recommendedName>
        <fullName evidence="9">Methyl-accepting chemotaxis protein</fullName>
    </recommendedName>
</protein>
<dbReference type="PROSITE" id="PS50111">
    <property type="entry name" value="CHEMOTAXIS_TRANSDUC_2"/>
    <property type="match status" value="1"/>
</dbReference>
<dbReference type="AlphaFoldDB" id="A0A1J0GE89"/>
<dbReference type="STRING" id="1552.A7L45_05735"/>
<evidence type="ECO:0000313" key="7">
    <source>
        <dbReference type="EMBL" id="APC39603.1"/>
    </source>
</evidence>
<evidence type="ECO:0000256" key="2">
    <source>
        <dbReference type="ARBA" id="ARBA00029447"/>
    </source>
</evidence>
<evidence type="ECO:0000256" key="4">
    <source>
        <dbReference type="SAM" id="Phobius"/>
    </source>
</evidence>
<dbReference type="KEGG" id="ceu:A7L45_05735"/>
<dbReference type="PANTHER" id="PTHR32089">
    <property type="entry name" value="METHYL-ACCEPTING CHEMOTAXIS PROTEIN MCPB"/>
    <property type="match status" value="1"/>
</dbReference>
<dbReference type="OrthoDB" id="1887545at2"/>
<organism evidence="7 8">
    <name type="scientific">Clostridium estertheticum subsp. estertheticum</name>
    <dbReference type="NCBI Taxonomy" id="1552"/>
    <lineage>
        <taxon>Bacteria</taxon>
        <taxon>Bacillati</taxon>
        <taxon>Bacillota</taxon>
        <taxon>Clostridia</taxon>
        <taxon>Eubacteriales</taxon>
        <taxon>Clostridiaceae</taxon>
        <taxon>Clostridium</taxon>
    </lineage>
</organism>